<protein>
    <submittedName>
        <fullName evidence="2">Uncharacterized protein</fullName>
    </submittedName>
</protein>
<keyword evidence="1" id="KW-0472">Membrane</keyword>
<reference evidence="2" key="1">
    <citation type="submission" date="2019-01" db="EMBL/GenBank/DDBJ databases">
        <title>Draft genome sequences of three monokaryotic isolates of the white-rot basidiomycete fungus Dichomitus squalens.</title>
        <authorList>
            <consortium name="DOE Joint Genome Institute"/>
            <person name="Lopez S.C."/>
            <person name="Andreopoulos B."/>
            <person name="Pangilinan J."/>
            <person name="Lipzen A."/>
            <person name="Riley R."/>
            <person name="Ahrendt S."/>
            <person name="Ng V."/>
            <person name="Barry K."/>
            <person name="Daum C."/>
            <person name="Grigoriev I.V."/>
            <person name="Hilden K.S."/>
            <person name="Makela M.R."/>
            <person name="de Vries R.P."/>
        </authorList>
    </citation>
    <scope>NUCLEOTIDE SEQUENCE [LARGE SCALE GENOMIC DNA]</scope>
    <source>
        <strain evidence="2">OM18370.1</strain>
    </source>
</reference>
<feature type="transmembrane region" description="Helical" evidence="1">
    <location>
        <begin position="23"/>
        <end position="42"/>
    </location>
</feature>
<proteinExistence type="predicted"/>
<dbReference type="Proteomes" id="UP000292957">
    <property type="component" value="Unassembled WGS sequence"/>
</dbReference>
<keyword evidence="1" id="KW-1133">Transmembrane helix</keyword>
<dbReference type="EMBL" id="ML143427">
    <property type="protein sequence ID" value="TBU27888.1"/>
    <property type="molecule type" value="Genomic_DNA"/>
</dbReference>
<feature type="non-terminal residue" evidence="2">
    <location>
        <position position="113"/>
    </location>
</feature>
<sequence>MRAYASLYEEPTFEDPTAKEQSVVYAALGAAAVAVASTVAAFQMAGPPTWLTAAYVRTLTVFHPSFDLPDPSFSPLVPFFRPPWCFCNATDRCNMSLARRSGGLKCLNSSGTL</sequence>
<gene>
    <name evidence="2" type="ORF">BD311DRAFT_695828</name>
</gene>
<dbReference type="OrthoDB" id="2752019at2759"/>
<name>A0A4Q9MM11_9APHY</name>
<accession>A0A4Q9MM11</accession>
<evidence type="ECO:0000256" key="1">
    <source>
        <dbReference type="SAM" id="Phobius"/>
    </source>
</evidence>
<keyword evidence="1" id="KW-0812">Transmembrane</keyword>
<organism evidence="2">
    <name type="scientific">Dichomitus squalens</name>
    <dbReference type="NCBI Taxonomy" id="114155"/>
    <lineage>
        <taxon>Eukaryota</taxon>
        <taxon>Fungi</taxon>
        <taxon>Dikarya</taxon>
        <taxon>Basidiomycota</taxon>
        <taxon>Agaricomycotina</taxon>
        <taxon>Agaricomycetes</taxon>
        <taxon>Polyporales</taxon>
        <taxon>Polyporaceae</taxon>
        <taxon>Dichomitus</taxon>
    </lineage>
</organism>
<dbReference type="AlphaFoldDB" id="A0A4Q9MM11"/>
<evidence type="ECO:0000313" key="2">
    <source>
        <dbReference type="EMBL" id="TBU27888.1"/>
    </source>
</evidence>